<proteinExistence type="predicted"/>
<comment type="caution">
    <text evidence="1">The sequence shown here is derived from an EMBL/GenBank/DDBJ whole genome shotgun (WGS) entry which is preliminary data.</text>
</comment>
<dbReference type="Pfam" id="PF00959">
    <property type="entry name" value="Phage_lysozyme"/>
    <property type="match status" value="1"/>
</dbReference>
<dbReference type="InterPro" id="IPR023346">
    <property type="entry name" value="Lysozyme-like_dom_sf"/>
</dbReference>
<dbReference type="AlphaFoldDB" id="A0A7D9K358"/>
<dbReference type="InterPro" id="IPR052619">
    <property type="entry name" value="Phage_lysozyme-like"/>
</dbReference>
<dbReference type="Gene3D" id="1.10.530.40">
    <property type="match status" value="1"/>
</dbReference>
<dbReference type="GO" id="GO:0016998">
    <property type="term" value="P:cell wall macromolecule catabolic process"/>
    <property type="evidence" value="ECO:0007669"/>
    <property type="project" value="InterPro"/>
</dbReference>
<dbReference type="EMBL" id="CACRXK020027141">
    <property type="protein sequence ID" value="CAB4040702.1"/>
    <property type="molecule type" value="Genomic_DNA"/>
</dbReference>
<dbReference type="GO" id="GO:0003796">
    <property type="term" value="F:lysozyme activity"/>
    <property type="evidence" value="ECO:0007669"/>
    <property type="project" value="InterPro"/>
</dbReference>
<accession>A0A7D9K358</accession>
<gene>
    <name evidence="1" type="ORF">PACLA_8A061262</name>
</gene>
<dbReference type="SUPFAM" id="SSF53955">
    <property type="entry name" value="Lysozyme-like"/>
    <property type="match status" value="1"/>
</dbReference>
<dbReference type="OrthoDB" id="6070259at2759"/>
<dbReference type="PANTHER" id="PTHR37406">
    <property type="entry name" value="T4-TYPE LYSOZYME 1-RELATED"/>
    <property type="match status" value="1"/>
</dbReference>
<evidence type="ECO:0000313" key="1">
    <source>
        <dbReference type="EMBL" id="CAB4040702.1"/>
    </source>
</evidence>
<feature type="non-terminal residue" evidence="1">
    <location>
        <position position="1"/>
    </location>
</feature>
<evidence type="ECO:0000313" key="2">
    <source>
        <dbReference type="Proteomes" id="UP001152795"/>
    </source>
</evidence>
<dbReference type="InterPro" id="IPR023347">
    <property type="entry name" value="Lysozyme_dom_sf"/>
</dbReference>
<protein>
    <submittedName>
        <fullName evidence="1">Phage-related lysozyme (Muramidase), GH24 family</fullName>
    </submittedName>
</protein>
<dbReference type="PANTHER" id="PTHR37406:SF1">
    <property type="entry name" value="T4-TYPE LYSOZYME 1-RELATED"/>
    <property type="match status" value="1"/>
</dbReference>
<sequence length="206" mass="23921">KTRKGWFWRRRTRNRRLNPVPGKKPVFQSTNGLLKGQSMSETISGFEGVRTKVYRDTKGIKTVGVGFNMEQKNARKTFEKYVPKSEVLFDDVLSGKQRLTKKQSLNLFKGTLDDKVKTTKRLFPSYNKYPKAVKTALVNGVFRGEFKSTQKTVKYINNGQWDKVPKEYLDRKDYRNSKPGKNGGTKTRMDFNAKIFREYAKELKKG</sequence>
<reference evidence="1" key="1">
    <citation type="submission" date="2020-04" db="EMBL/GenBank/DDBJ databases">
        <authorList>
            <person name="Alioto T."/>
            <person name="Alioto T."/>
            <person name="Gomez Garrido J."/>
        </authorList>
    </citation>
    <scope>NUCLEOTIDE SEQUENCE</scope>
    <source>
        <strain evidence="1">A484AB</strain>
    </source>
</reference>
<dbReference type="GO" id="GO:0009253">
    <property type="term" value="P:peptidoglycan catabolic process"/>
    <property type="evidence" value="ECO:0007669"/>
    <property type="project" value="InterPro"/>
</dbReference>
<organism evidence="1 2">
    <name type="scientific">Paramuricea clavata</name>
    <name type="common">Red gorgonian</name>
    <name type="synonym">Violescent sea-whip</name>
    <dbReference type="NCBI Taxonomy" id="317549"/>
    <lineage>
        <taxon>Eukaryota</taxon>
        <taxon>Metazoa</taxon>
        <taxon>Cnidaria</taxon>
        <taxon>Anthozoa</taxon>
        <taxon>Octocorallia</taxon>
        <taxon>Malacalcyonacea</taxon>
        <taxon>Plexauridae</taxon>
        <taxon>Paramuricea</taxon>
    </lineage>
</organism>
<name>A0A7D9K358_PARCT</name>
<keyword evidence="2" id="KW-1185">Reference proteome</keyword>
<dbReference type="InterPro" id="IPR002196">
    <property type="entry name" value="Glyco_hydro_24"/>
</dbReference>
<dbReference type="Proteomes" id="UP001152795">
    <property type="component" value="Unassembled WGS sequence"/>
</dbReference>